<dbReference type="AlphaFoldDB" id="A0A6A6BTC6"/>
<keyword evidence="2" id="KW-0732">Signal</keyword>
<sequence>MTVPVCSCACALCVAITLPPAQRAVSRERGYARPSRRHQHRLQQARLPLPLPLSPSLDRLSHRRQTSGKPQAVSRQQAPGVLCECNCGVRVAPERGNWAAGCEATQGSRGGGRVRPWAAPAATVVAAATAALDCGGGAGHMLRCGCSFFGGKGEIEWVG</sequence>
<evidence type="ECO:0000313" key="4">
    <source>
        <dbReference type="Proteomes" id="UP000799438"/>
    </source>
</evidence>
<dbReference type="RefSeq" id="XP_033402224.1">
    <property type="nucleotide sequence ID" value="XM_033542824.1"/>
</dbReference>
<proteinExistence type="predicted"/>
<feature type="compositionally biased region" description="Low complexity" evidence="1">
    <location>
        <begin position="44"/>
        <end position="58"/>
    </location>
</feature>
<protein>
    <submittedName>
        <fullName evidence="3">Uncharacterized protein</fullName>
    </submittedName>
</protein>
<dbReference type="EMBL" id="ML995475">
    <property type="protein sequence ID" value="KAF2146515.1"/>
    <property type="molecule type" value="Genomic_DNA"/>
</dbReference>
<evidence type="ECO:0000313" key="3">
    <source>
        <dbReference type="EMBL" id="KAF2146515.1"/>
    </source>
</evidence>
<evidence type="ECO:0000256" key="2">
    <source>
        <dbReference type="SAM" id="SignalP"/>
    </source>
</evidence>
<name>A0A6A6BTC6_9PEZI</name>
<evidence type="ECO:0000256" key="1">
    <source>
        <dbReference type="SAM" id="MobiDB-lite"/>
    </source>
</evidence>
<dbReference type="Proteomes" id="UP000799438">
    <property type="component" value="Unassembled WGS sequence"/>
</dbReference>
<feature type="signal peptide" evidence="2">
    <location>
        <begin position="1"/>
        <end position="23"/>
    </location>
</feature>
<accession>A0A6A6BTC6</accession>
<gene>
    <name evidence="3" type="ORF">K452DRAFT_304476</name>
</gene>
<feature type="chain" id="PRO_5025681510" evidence="2">
    <location>
        <begin position="24"/>
        <end position="159"/>
    </location>
</feature>
<reference evidence="3" key="1">
    <citation type="journal article" date="2020" name="Stud. Mycol.">
        <title>101 Dothideomycetes genomes: a test case for predicting lifestyles and emergence of pathogens.</title>
        <authorList>
            <person name="Haridas S."/>
            <person name="Albert R."/>
            <person name="Binder M."/>
            <person name="Bloem J."/>
            <person name="Labutti K."/>
            <person name="Salamov A."/>
            <person name="Andreopoulos B."/>
            <person name="Baker S."/>
            <person name="Barry K."/>
            <person name="Bills G."/>
            <person name="Bluhm B."/>
            <person name="Cannon C."/>
            <person name="Castanera R."/>
            <person name="Culley D."/>
            <person name="Daum C."/>
            <person name="Ezra D."/>
            <person name="Gonzalez J."/>
            <person name="Henrissat B."/>
            <person name="Kuo A."/>
            <person name="Liang C."/>
            <person name="Lipzen A."/>
            <person name="Lutzoni F."/>
            <person name="Magnuson J."/>
            <person name="Mondo S."/>
            <person name="Nolan M."/>
            <person name="Ohm R."/>
            <person name="Pangilinan J."/>
            <person name="Park H.-J."/>
            <person name="Ramirez L."/>
            <person name="Alfaro M."/>
            <person name="Sun H."/>
            <person name="Tritt A."/>
            <person name="Yoshinaga Y."/>
            <person name="Zwiers L.-H."/>
            <person name="Turgeon B."/>
            <person name="Goodwin S."/>
            <person name="Spatafora J."/>
            <person name="Crous P."/>
            <person name="Grigoriev I."/>
        </authorList>
    </citation>
    <scope>NUCLEOTIDE SEQUENCE</scope>
    <source>
        <strain evidence="3">CBS 121167</strain>
    </source>
</reference>
<feature type="region of interest" description="Disordered" evidence="1">
    <location>
        <begin position="24"/>
        <end position="73"/>
    </location>
</feature>
<feature type="compositionally biased region" description="Basic residues" evidence="1">
    <location>
        <begin position="34"/>
        <end position="43"/>
    </location>
</feature>
<organism evidence="3 4">
    <name type="scientific">Aplosporella prunicola CBS 121167</name>
    <dbReference type="NCBI Taxonomy" id="1176127"/>
    <lineage>
        <taxon>Eukaryota</taxon>
        <taxon>Fungi</taxon>
        <taxon>Dikarya</taxon>
        <taxon>Ascomycota</taxon>
        <taxon>Pezizomycotina</taxon>
        <taxon>Dothideomycetes</taxon>
        <taxon>Dothideomycetes incertae sedis</taxon>
        <taxon>Botryosphaeriales</taxon>
        <taxon>Aplosporellaceae</taxon>
        <taxon>Aplosporella</taxon>
    </lineage>
</organism>
<keyword evidence="4" id="KW-1185">Reference proteome</keyword>
<dbReference type="GeneID" id="54300321"/>